<gene>
    <name evidence="1" type="ORF">XPG1_2165</name>
</gene>
<dbReference type="KEGG" id="xpo:XPG1_2165"/>
<organism evidence="1 2">
    <name type="scientific">Xenorhabdus poinarii G6</name>
    <dbReference type="NCBI Taxonomy" id="1354304"/>
    <lineage>
        <taxon>Bacteria</taxon>
        <taxon>Pseudomonadati</taxon>
        <taxon>Pseudomonadota</taxon>
        <taxon>Gammaproteobacteria</taxon>
        <taxon>Enterobacterales</taxon>
        <taxon>Morganellaceae</taxon>
        <taxon>Xenorhabdus</taxon>
    </lineage>
</organism>
<evidence type="ECO:0000313" key="2">
    <source>
        <dbReference type="Proteomes" id="UP000032735"/>
    </source>
</evidence>
<reference evidence="1 2" key="1">
    <citation type="submission" date="2013-07" db="EMBL/GenBank/DDBJ databases">
        <authorList>
            <person name="Genoscope - CEA"/>
        </authorList>
    </citation>
    <scope>NUCLEOTIDE SEQUENCE [LARGE SCALE GENOMIC DNA]</scope>
    <source>
        <strain evidence="1 2">G6</strain>
    </source>
</reference>
<protein>
    <submittedName>
        <fullName evidence="1">Uncharacterized protein</fullName>
    </submittedName>
</protein>
<keyword evidence="2" id="KW-1185">Reference proteome</keyword>
<proteinExistence type="predicted"/>
<dbReference type="STRING" id="1354304.XPG1_2165"/>
<dbReference type="Proteomes" id="UP000032735">
    <property type="component" value="Chromosome"/>
</dbReference>
<sequence length="39" mass="4204">MSVLEVIIRISLAEAEANAFCQHTYHGHCGGGQKSFKGI</sequence>
<dbReference type="HOGENOM" id="CLU_3319544_0_0_6"/>
<name>A0A068R6T4_9GAMM</name>
<dbReference type="AlphaFoldDB" id="A0A068R6T4"/>
<dbReference type="EMBL" id="FO704551">
    <property type="protein sequence ID" value="CDG21820.1"/>
    <property type="molecule type" value="Genomic_DNA"/>
</dbReference>
<accession>A0A068R6T4</accession>
<evidence type="ECO:0000313" key="1">
    <source>
        <dbReference type="EMBL" id="CDG21820.1"/>
    </source>
</evidence>